<dbReference type="SUPFAM" id="SSF50939">
    <property type="entry name" value="Sialidases"/>
    <property type="match status" value="1"/>
</dbReference>
<dbReference type="InterPro" id="IPR036278">
    <property type="entry name" value="Sialidase_sf"/>
</dbReference>
<gene>
    <name evidence="1" type="ORF">THITH_03670</name>
</gene>
<dbReference type="Proteomes" id="UP000005289">
    <property type="component" value="Chromosome"/>
</dbReference>
<dbReference type="KEGG" id="tti:THITH_03670"/>
<evidence type="ECO:0000313" key="1">
    <source>
        <dbReference type="EMBL" id="AHE99914.1"/>
    </source>
</evidence>
<dbReference type="Gene3D" id="2.130.10.10">
    <property type="entry name" value="YVTN repeat-like/Quinoprotein amine dehydrogenase"/>
    <property type="match status" value="1"/>
</dbReference>
<reference evidence="1 2" key="1">
    <citation type="submission" date="2013-12" db="EMBL/GenBank/DDBJ databases">
        <authorList>
            <consortium name="DOE Joint Genome Institute"/>
            <person name="Muyzer G."/>
            <person name="Huntemann M."/>
            <person name="Han J."/>
            <person name="Chen A."/>
            <person name="Kyrpides N."/>
            <person name="Mavromatis K."/>
            <person name="Markowitz V."/>
            <person name="Palaniappan K."/>
            <person name="Ivanova N."/>
            <person name="Schaumberg A."/>
            <person name="Pati A."/>
            <person name="Liolios K."/>
            <person name="Nordberg H.P."/>
            <person name="Cantor M.N."/>
            <person name="Hua S.X."/>
            <person name="Woyke T."/>
        </authorList>
    </citation>
    <scope>NUCLEOTIDE SEQUENCE [LARGE SCALE GENOMIC DNA]</scope>
    <source>
        <strain evidence="1 2">ARh 1</strain>
    </source>
</reference>
<accession>W0DMU4</accession>
<protein>
    <recommendedName>
        <fullName evidence="3">Sialidase domain-containing protein</fullName>
    </recommendedName>
</protein>
<name>W0DMU4_9GAMM</name>
<dbReference type="CDD" id="cd15482">
    <property type="entry name" value="Sialidase_non-viral"/>
    <property type="match status" value="1"/>
</dbReference>
<organism evidence="1 2">
    <name type="scientific">Thioalkalivibrio paradoxus ARh 1</name>
    <dbReference type="NCBI Taxonomy" id="713585"/>
    <lineage>
        <taxon>Bacteria</taxon>
        <taxon>Pseudomonadati</taxon>
        <taxon>Pseudomonadota</taxon>
        <taxon>Gammaproteobacteria</taxon>
        <taxon>Chromatiales</taxon>
        <taxon>Ectothiorhodospiraceae</taxon>
        <taxon>Thioalkalivibrio</taxon>
    </lineage>
</organism>
<evidence type="ECO:0008006" key="3">
    <source>
        <dbReference type="Google" id="ProtNLM"/>
    </source>
</evidence>
<sequence length="399" mass="46188">MFPGFFPRWILGSGNDVGVFTWLRNDDRIEIMMRRLEGDMEEFTPHQVVASPQRMTPIFRTFSSGDRWFVVWVAQYGSRGTEFLLEGAWSDDRGDSWQAFSVESLRGLDVSHLDIATHDGTHIALALSGSYRFQDPGAREDVYLVLSANNGETWDEPQRLRPGDRRAFHARNPGVTFGPGNDEILVVWEDWATIRPSIMGAHSTDAGRTWVSLQLNTPSSDRNERLAPQSGVLFPSASGYSWISERFDDTLTGKVLVQHEVRHADLPALTPAEDPEDTAESSLRKRVKTYWEAMRQHDFETTHEHLDPFFRARWPQPLYRQRMGLIHYHHVEITAIDQNGPLADVHIRFTASVPEREFRGHRLSQPEREMETTERWLRIDGNWYREMREESTGIRYTQY</sequence>
<keyword evidence="2" id="KW-1185">Reference proteome</keyword>
<dbReference type="EMBL" id="CP007029">
    <property type="protein sequence ID" value="AHE99914.1"/>
    <property type="molecule type" value="Genomic_DNA"/>
</dbReference>
<dbReference type="HOGENOM" id="CLU_690660_0_0_6"/>
<proteinExistence type="predicted"/>
<dbReference type="InterPro" id="IPR015943">
    <property type="entry name" value="WD40/YVTN_repeat-like_dom_sf"/>
</dbReference>
<evidence type="ECO:0000313" key="2">
    <source>
        <dbReference type="Proteomes" id="UP000005289"/>
    </source>
</evidence>
<dbReference type="AlphaFoldDB" id="W0DMU4"/>